<organism evidence="2">
    <name type="scientific">uncultured Microvirga sp</name>
    <dbReference type="NCBI Taxonomy" id="412392"/>
    <lineage>
        <taxon>Bacteria</taxon>
        <taxon>Pseudomonadati</taxon>
        <taxon>Pseudomonadota</taxon>
        <taxon>Alphaproteobacteria</taxon>
        <taxon>Hyphomicrobiales</taxon>
        <taxon>Methylobacteriaceae</taxon>
        <taxon>Microvirga</taxon>
        <taxon>environmental samples</taxon>
    </lineage>
</organism>
<proteinExistence type="predicted"/>
<name>A0A6J4L6Q0_9HYPH</name>
<gene>
    <name evidence="2" type="ORF">AVDCRST_MAG90-1305</name>
</gene>
<evidence type="ECO:0000313" key="2">
    <source>
        <dbReference type="EMBL" id="CAA9325356.1"/>
    </source>
</evidence>
<reference evidence="2" key="1">
    <citation type="submission" date="2020-02" db="EMBL/GenBank/DDBJ databases">
        <authorList>
            <person name="Meier V. D."/>
        </authorList>
    </citation>
    <scope>NUCLEOTIDE SEQUENCE</scope>
    <source>
        <strain evidence="2">AVDCRST_MAG90</strain>
    </source>
</reference>
<keyword evidence="1" id="KW-0732">Signal</keyword>
<dbReference type="EMBL" id="CADCUC010000235">
    <property type="protein sequence ID" value="CAA9325356.1"/>
    <property type="molecule type" value="Genomic_DNA"/>
</dbReference>
<accession>A0A6J4L6Q0</accession>
<feature type="signal peptide" evidence="1">
    <location>
        <begin position="1"/>
        <end position="26"/>
    </location>
</feature>
<dbReference type="AlphaFoldDB" id="A0A6J4L6Q0"/>
<feature type="chain" id="PRO_5026990643" evidence="1">
    <location>
        <begin position="27"/>
        <end position="163"/>
    </location>
</feature>
<evidence type="ECO:0000256" key="1">
    <source>
        <dbReference type="SAM" id="SignalP"/>
    </source>
</evidence>
<protein>
    <submittedName>
        <fullName evidence="2">Uncharacterized protein</fullName>
    </submittedName>
</protein>
<sequence length="163" mass="17259">MSSRTLLIGGLAAALLCLAAPDAANAEPRSLQNVGGSGAAHAQVAHRRQQAIAAFRRRHAGPNAMHRRAGPAHLARPSLHRGFARAPHRKFQARAAYGRPGAFRRAADRGYAYPGQGPRGFHAPRYGLVAELAYRFGTPVYGSAIAGSSPSLPLYNRPSCACN</sequence>